<accession>A0ABN3PM13</accession>
<reference evidence="1 2" key="1">
    <citation type="journal article" date="2019" name="Int. J. Syst. Evol. Microbiol.">
        <title>The Global Catalogue of Microorganisms (GCM) 10K type strain sequencing project: providing services to taxonomists for standard genome sequencing and annotation.</title>
        <authorList>
            <consortium name="The Broad Institute Genomics Platform"/>
            <consortium name="The Broad Institute Genome Sequencing Center for Infectious Disease"/>
            <person name="Wu L."/>
            <person name="Ma J."/>
        </authorList>
    </citation>
    <scope>NUCLEOTIDE SEQUENCE [LARGE SCALE GENOMIC DNA]</scope>
    <source>
        <strain evidence="1 2">JCM 6833</strain>
    </source>
</reference>
<sequence>MTVPSFTAVVSGNTTVTARGPVKDAAERMLGRLWIDQVPVRLASEDPALWPSAAAAADDGRTLCWPGQPGASRALLARLGELRAAARAEGLTELALLGRGAPARAAGLIARNSAAGRPLTLLESAEPGPVVRLGADHERLRRTMVVVTGDDTVTETLRRIFVQMFQDLSLSAAQIARRFVTVAEPGAASAKRADEAGHALIEAPARTPFGALSPYALVPAALAGTDVARLLEQATTVLPALTRPENNPGLVLGAILGGAARAGRTTVVLGDYPASLPGLADWAAVLLAEATGGRILPLVQHGGLPVVPSDDVFLVTLDGRPRQDDATVTAPPSAQLVVWEYAAAVAAQLLGVDPLTPERAPAAAAGGGTVESVPPAMLVEGEPGQAVEVHTHDPVLGGATDLAGLFDALAERVGADGHLAIVAHLDPDRARGQGAQVRRLGALLAARCARPVTISWGSRYPAVGNDRLERGVYLVLTGNVVHDVPVPDRHHRLSRLQLARALSEARAARNGGRPVVRLHLQNRWAGLARLLESARGEA</sequence>
<comment type="caution">
    <text evidence="1">The sequence shown here is derived from an EMBL/GenBank/DDBJ whole genome shotgun (WGS) entry which is preliminary data.</text>
</comment>
<dbReference type="GO" id="GO:0016853">
    <property type="term" value="F:isomerase activity"/>
    <property type="evidence" value="ECO:0007669"/>
    <property type="project" value="UniProtKB-KW"/>
</dbReference>
<dbReference type="SUPFAM" id="SSF53697">
    <property type="entry name" value="SIS domain"/>
    <property type="match status" value="1"/>
</dbReference>
<dbReference type="Gene3D" id="3.40.50.10490">
    <property type="entry name" value="Glucose-6-phosphate isomerase like protein, domain 1"/>
    <property type="match status" value="2"/>
</dbReference>
<dbReference type="EMBL" id="BAAATD010000003">
    <property type="protein sequence ID" value="GAA2591140.1"/>
    <property type="molecule type" value="Genomic_DNA"/>
</dbReference>
<evidence type="ECO:0000313" key="2">
    <source>
        <dbReference type="Proteomes" id="UP001501509"/>
    </source>
</evidence>
<keyword evidence="2" id="KW-1185">Reference proteome</keyword>
<protein>
    <submittedName>
        <fullName evidence="1">Glucose-6-phosphate isomerase</fullName>
    </submittedName>
</protein>
<evidence type="ECO:0000313" key="1">
    <source>
        <dbReference type="EMBL" id="GAA2591140.1"/>
    </source>
</evidence>
<name>A0ABN3PM13_9ACTN</name>
<dbReference type="Proteomes" id="UP001501509">
    <property type="component" value="Unassembled WGS sequence"/>
</dbReference>
<gene>
    <name evidence="1" type="ORF">GCM10010411_25130</name>
</gene>
<keyword evidence="1" id="KW-0413">Isomerase</keyword>
<dbReference type="RefSeq" id="WP_344540626.1">
    <property type="nucleotide sequence ID" value="NZ_BAAATD010000003.1"/>
</dbReference>
<organism evidence="1 2">
    <name type="scientific">Actinomadura fulvescens</name>
    <dbReference type="NCBI Taxonomy" id="46160"/>
    <lineage>
        <taxon>Bacteria</taxon>
        <taxon>Bacillati</taxon>
        <taxon>Actinomycetota</taxon>
        <taxon>Actinomycetes</taxon>
        <taxon>Streptosporangiales</taxon>
        <taxon>Thermomonosporaceae</taxon>
        <taxon>Actinomadura</taxon>
    </lineage>
</organism>
<dbReference type="InterPro" id="IPR046348">
    <property type="entry name" value="SIS_dom_sf"/>
</dbReference>
<proteinExistence type="predicted"/>